<feature type="signal peptide" evidence="11">
    <location>
        <begin position="1"/>
        <end position="26"/>
    </location>
</feature>
<accession>A0AAD4IV85</accession>
<evidence type="ECO:0000256" key="1">
    <source>
        <dbReference type="ARBA" id="ARBA00001935"/>
    </source>
</evidence>
<keyword evidence="8" id="KW-0186">Copper</keyword>
<dbReference type="GO" id="GO:0016491">
    <property type="term" value="F:oxidoreductase activity"/>
    <property type="evidence" value="ECO:0007669"/>
    <property type="project" value="UniProtKB-KW"/>
</dbReference>
<dbReference type="GO" id="GO:0005789">
    <property type="term" value="C:endoplasmic reticulum membrane"/>
    <property type="evidence" value="ECO:0007669"/>
    <property type="project" value="UniProtKB-SubCell"/>
</dbReference>
<feature type="domain" description="Plastocyanin-like" evidence="13">
    <location>
        <begin position="425"/>
        <end position="578"/>
    </location>
</feature>
<evidence type="ECO:0000256" key="7">
    <source>
        <dbReference type="ARBA" id="ARBA00023002"/>
    </source>
</evidence>
<dbReference type="Pfam" id="PF00394">
    <property type="entry name" value="Cu-oxidase"/>
    <property type="match status" value="1"/>
</dbReference>
<evidence type="ECO:0000259" key="12">
    <source>
        <dbReference type="Pfam" id="PF00394"/>
    </source>
</evidence>
<dbReference type="Gene3D" id="2.60.40.420">
    <property type="entry name" value="Cupredoxins - blue copper proteins"/>
    <property type="match status" value="3"/>
</dbReference>
<reference evidence="14 15" key="1">
    <citation type="journal article" date="2021" name="Nat. Commun.">
        <title>Incipient diploidization of the medicinal plant Perilla within 10,000 years.</title>
        <authorList>
            <person name="Zhang Y."/>
            <person name="Shen Q."/>
            <person name="Leng L."/>
            <person name="Zhang D."/>
            <person name="Chen S."/>
            <person name="Shi Y."/>
            <person name="Ning Z."/>
            <person name="Chen S."/>
        </authorList>
    </citation>
    <scope>NUCLEOTIDE SEQUENCE [LARGE SCALE GENOMIC DNA]</scope>
    <source>
        <strain evidence="15">cv. PC099</strain>
    </source>
</reference>
<keyword evidence="9" id="KW-0472">Membrane</keyword>
<dbReference type="GO" id="GO:0016036">
    <property type="term" value="P:cellular response to phosphate starvation"/>
    <property type="evidence" value="ECO:0007669"/>
    <property type="project" value="InterPro"/>
</dbReference>
<evidence type="ECO:0000256" key="4">
    <source>
        <dbReference type="ARBA" id="ARBA00022723"/>
    </source>
</evidence>
<evidence type="ECO:0000313" key="15">
    <source>
        <dbReference type="Proteomes" id="UP001190926"/>
    </source>
</evidence>
<sequence>MATKSLISEAAKLLLLLIYYWSLCNGQSPPVTEATIRQVASSLQLYVDPLPYLPKLLAYTGMPTNPKPGKLTIGMYQTLWKFHRDLPATPVFAYGTSAAKATVPGPLIEAIHGVPTYITWENHLPQNHILPWDPTISTAIPKNGGVPTVVHLHGGIHPPASDGSALAWFTANFSDTGPAWTQSTYLYPNVQHAGNLWYHDHALGLTRINLLAGLIAPYTIEDPTMNKKLNLPCGPEFDRHLMVFDRSFYADGSLFMNRTGNNPTVHPQWQPEYFGDAVIVNGKAWPYLQVQRRKYRFRIINTSNARYFRFSLTGGLSFIVIGSDASYLPVPITAPNILLAPAEIADVVIDFSLTTANELLLTNDAPYPYPTGNPVDQLNSKIMKFIIRSVGKLVPTDVSSVPPTMKSYNAATKVAATRYIAMYEYQSAAGTPTHLYINGKRFTDPVTETPKSGTTEVWEVINLTGDNHPLHIHLAEFQAIKVQQLVGLAGFTACMTAKNDAVACNVTGHATGPLVAVPAHEKTWKNVVKIEPGYMTTVVVKFNLVDNDDPYPFDVTADPGYVYHCHILDHEDNEMIRPLKLVR</sequence>
<dbReference type="InterPro" id="IPR008972">
    <property type="entry name" value="Cupredoxin"/>
</dbReference>
<dbReference type="GO" id="GO:0005507">
    <property type="term" value="F:copper ion binding"/>
    <property type="evidence" value="ECO:0007669"/>
    <property type="project" value="InterPro"/>
</dbReference>
<dbReference type="InterPro" id="IPR052152">
    <property type="entry name" value="LPR1/LPR2"/>
</dbReference>
<dbReference type="InterPro" id="IPR001117">
    <property type="entry name" value="Cu-oxidase_2nd"/>
</dbReference>
<dbReference type="AlphaFoldDB" id="A0AAD4IV85"/>
<keyword evidence="10" id="KW-0325">Glycoprotein</keyword>
<dbReference type="SUPFAM" id="SSF49503">
    <property type="entry name" value="Cupredoxins"/>
    <property type="match status" value="3"/>
</dbReference>
<comment type="cofactor">
    <cofactor evidence="1">
        <name>Cu cation</name>
        <dbReference type="ChEBI" id="CHEBI:23378"/>
    </cofactor>
</comment>
<evidence type="ECO:0000256" key="10">
    <source>
        <dbReference type="ARBA" id="ARBA00023180"/>
    </source>
</evidence>
<dbReference type="FunFam" id="2.60.40.420:FF:000081">
    <property type="entry name" value="Spore coat protein A"/>
    <property type="match status" value="1"/>
</dbReference>
<protein>
    <submittedName>
        <fullName evidence="14">Cupredoxin superfamily protein</fullName>
    </submittedName>
</protein>
<evidence type="ECO:0000256" key="6">
    <source>
        <dbReference type="ARBA" id="ARBA00022824"/>
    </source>
</evidence>
<evidence type="ECO:0000256" key="5">
    <source>
        <dbReference type="ARBA" id="ARBA00022729"/>
    </source>
</evidence>
<dbReference type="Proteomes" id="UP001190926">
    <property type="component" value="Unassembled WGS sequence"/>
</dbReference>
<dbReference type="CDD" id="cd13868">
    <property type="entry name" value="CuRO_2_CotA_like"/>
    <property type="match status" value="1"/>
</dbReference>
<proteinExistence type="inferred from homology"/>
<keyword evidence="15" id="KW-1185">Reference proteome</keyword>
<keyword evidence="4" id="KW-0479">Metal-binding</keyword>
<feature type="domain" description="Plastocyanin-like" evidence="12">
    <location>
        <begin position="275"/>
        <end position="352"/>
    </location>
</feature>
<name>A0AAD4IV85_PERFH</name>
<evidence type="ECO:0000256" key="9">
    <source>
        <dbReference type="ARBA" id="ARBA00023136"/>
    </source>
</evidence>
<dbReference type="CDD" id="cd13891">
    <property type="entry name" value="CuRO_3_CotA_like"/>
    <property type="match status" value="1"/>
</dbReference>
<comment type="similarity">
    <text evidence="3">Belongs to the multicopper oxidase family.</text>
</comment>
<comment type="caution">
    <text evidence="14">The sequence shown here is derived from an EMBL/GenBank/DDBJ whole genome shotgun (WGS) entry which is preliminary data.</text>
</comment>
<feature type="chain" id="PRO_5041993938" evidence="11">
    <location>
        <begin position="27"/>
        <end position="583"/>
    </location>
</feature>
<evidence type="ECO:0000256" key="2">
    <source>
        <dbReference type="ARBA" id="ARBA00004406"/>
    </source>
</evidence>
<evidence type="ECO:0000256" key="11">
    <source>
        <dbReference type="SAM" id="SignalP"/>
    </source>
</evidence>
<dbReference type="CDD" id="cd13844">
    <property type="entry name" value="CuRO_1_BOD_CotA_like"/>
    <property type="match status" value="1"/>
</dbReference>
<gene>
    <name evidence="14" type="ORF">C2S53_001883</name>
</gene>
<dbReference type="Pfam" id="PF07731">
    <property type="entry name" value="Cu-oxidase_2"/>
    <property type="match status" value="1"/>
</dbReference>
<dbReference type="PANTHER" id="PTHR48461:SF1">
    <property type="entry name" value="MULTICOPPER OXIDASE LPR1-LIKE"/>
    <property type="match status" value="1"/>
</dbReference>
<evidence type="ECO:0000256" key="8">
    <source>
        <dbReference type="ARBA" id="ARBA00023008"/>
    </source>
</evidence>
<comment type="subcellular location">
    <subcellularLocation>
        <location evidence="2">Endoplasmic reticulum membrane</location>
        <topology evidence="2">Peripheral membrane protein</topology>
    </subcellularLocation>
</comment>
<dbReference type="EMBL" id="SDAM02001444">
    <property type="protein sequence ID" value="KAH6822208.1"/>
    <property type="molecule type" value="Genomic_DNA"/>
</dbReference>
<dbReference type="InterPro" id="IPR011706">
    <property type="entry name" value="Cu-oxidase_C"/>
</dbReference>
<organism evidence="14 15">
    <name type="scientific">Perilla frutescens var. hirtella</name>
    <name type="common">Perilla citriodora</name>
    <name type="synonym">Perilla setoyensis</name>
    <dbReference type="NCBI Taxonomy" id="608512"/>
    <lineage>
        <taxon>Eukaryota</taxon>
        <taxon>Viridiplantae</taxon>
        <taxon>Streptophyta</taxon>
        <taxon>Embryophyta</taxon>
        <taxon>Tracheophyta</taxon>
        <taxon>Spermatophyta</taxon>
        <taxon>Magnoliopsida</taxon>
        <taxon>eudicotyledons</taxon>
        <taxon>Gunneridae</taxon>
        <taxon>Pentapetalae</taxon>
        <taxon>asterids</taxon>
        <taxon>lamiids</taxon>
        <taxon>Lamiales</taxon>
        <taxon>Lamiaceae</taxon>
        <taxon>Nepetoideae</taxon>
        <taxon>Elsholtzieae</taxon>
        <taxon>Perilla</taxon>
    </lineage>
</organism>
<keyword evidence="6" id="KW-0256">Endoplasmic reticulum</keyword>
<evidence type="ECO:0000259" key="13">
    <source>
        <dbReference type="Pfam" id="PF07731"/>
    </source>
</evidence>
<keyword evidence="5 11" id="KW-0732">Signal</keyword>
<keyword evidence="7" id="KW-0560">Oxidoreductase</keyword>
<evidence type="ECO:0000313" key="14">
    <source>
        <dbReference type="EMBL" id="KAH6822208.1"/>
    </source>
</evidence>
<dbReference type="PANTHER" id="PTHR48461">
    <property type="entry name" value="MULTICOPPER OXIDASE LPR1-LIKE"/>
    <property type="match status" value="1"/>
</dbReference>
<evidence type="ECO:0000256" key="3">
    <source>
        <dbReference type="ARBA" id="ARBA00010609"/>
    </source>
</evidence>